<comment type="function">
    <text evidence="13">DNA-dependent RNA polymerase catalyzes the transcription of DNA into RNA using the four ribonucleoside triphosphates as substrates. Second largest core component of RNA polymerase III which synthesizes small RNAs, such as 5S rRNA and tRNAs. Proposed to contribute to the polymerase catalytic activity and forms the polymerase active center together with the largest subunit. Pol III is composed of mobile elements and RPC2 is part of the core element with the central large cleft and probably a clamp element that moves to open and close the cleft.</text>
</comment>
<dbReference type="InterPro" id="IPR007120">
    <property type="entry name" value="DNA-dir_RNAP_su2_dom"/>
</dbReference>
<evidence type="ECO:0000256" key="12">
    <source>
        <dbReference type="ARBA" id="ARBA00048552"/>
    </source>
</evidence>
<evidence type="ECO:0000259" key="21">
    <source>
        <dbReference type="Pfam" id="PF04565"/>
    </source>
</evidence>
<dbReference type="InterPro" id="IPR007645">
    <property type="entry name" value="RNA_pol_Rpb2_3"/>
</dbReference>
<evidence type="ECO:0000256" key="16">
    <source>
        <dbReference type="SAM" id="MobiDB-lite"/>
    </source>
</evidence>
<dbReference type="EC" id="2.7.7.6" evidence="15"/>
<keyword evidence="5 15" id="KW-0808">Transferase</keyword>
<evidence type="ECO:0000256" key="5">
    <source>
        <dbReference type="ARBA" id="ARBA00022679"/>
    </source>
</evidence>
<dbReference type="Pfam" id="PF04566">
    <property type="entry name" value="RNA_pol_Rpb2_4"/>
    <property type="match status" value="1"/>
</dbReference>
<evidence type="ECO:0000259" key="23">
    <source>
        <dbReference type="Pfam" id="PF04567"/>
    </source>
</evidence>
<evidence type="ECO:0000256" key="8">
    <source>
        <dbReference type="ARBA" id="ARBA00022771"/>
    </source>
</evidence>
<dbReference type="FunFam" id="3.90.1800.10:FF:000003">
    <property type="entry name" value="DNA-directed RNA polymerase subunit beta"/>
    <property type="match status" value="1"/>
</dbReference>
<evidence type="ECO:0000259" key="20">
    <source>
        <dbReference type="Pfam" id="PF04563"/>
    </source>
</evidence>
<dbReference type="FunFam" id="3.90.1070.20:FF:000002">
    <property type="entry name" value="DNA-directed RNA polymerase subunit beta"/>
    <property type="match status" value="1"/>
</dbReference>
<feature type="domain" description="RNA polymerase Rpb2" evidence="23">
    <location>
        <begin position="713"/>
        <end position="745"/>
    </location>
</feature>
<evidence type="ECO:0000256" key="6">
    <source>
        <dbReference type="ARBA" id="ARBA00022695"/>
    </source>
</evidence>
<dbReference type="GO" id="GO:0006384">
    <property type="term" value="P:transcription initiation at RNA polymerase III promoter"/>
    <property type="evidence" value="ECO:0007669"/>
    <property type="project" value="EnsemblFungi"/>
</dbReference>
<dbReference type="SUPFAM" id="SSF64484">
    <property type="entry name" value="beta and beta-prime subunits of DNA dependent RNA-polymerase"/>
    <property type="match status" value="1"/>
</dbReference>
<dbReference type="FunFam" id="3.90.1110.10:FF:000006">
    <property type="entry name" value="DNA-directed RNA polymerase subunit beta"/>
    <property type="match status" value="1"/>
</dbReference>
<comment type="catalytic activity">
    <reaction evidence="12 15">
        <text>RNA(n) + a ribonucleoside 5'-triphosphate = RNA(n+1) + diphosphate</text>
        <dbReference type="Rhea" id="RHEA:21248"/>
        <dbReference type="Rhea" id="RHEA-COMP:14527"/>
        <dbReference type="Rhea" id="RHEA-COMP:17342"/>
        <dbReference type="ChEBI" id="CHEBI:33019"/>
        <dbReference type="ChEBI" id="CHEBI:61557"/>
        <dbReference type="ChEBI" id="CHEBI:140395"/>
        <dbReference type="EC" id="2.7.7.6"/>
    </reaction>
</comment>
<dbReference type="InterPro" id="IPR037034">
    <property type="entry name" value="RNA_pol_Rpb2_2_sf"/>
</dbReference>
<dbReference type="Gene3D" id="2.40.270.10">
    <property type="entry name" value="DNA-directed RNA polymerase, subunit 2, domain 6"/>
    <property type="match status" value="1"/>
</dbReference>
<evidence type="ECO:0000256" key="11">
    <source>
        <dbReference type="ARBA" id="ARBA00023242"/>
    </source>
</evidence>
<dbReference type="Pfam" id="PF00562">
    <property type="entry name" value="RNA_pol_Rpb2_6"/>
    <property type="match status" value="1"/>
</dbReference>
<dbReference type="InterPro" id="IPR007646">
    <property type="entry name" value="RNA_pol_Rpb2_4"/>
</dbReference>
<dbReference type="Pfam" id="PF04565">
    <property type="entry name" value="RNA_pol_Rpb2_3"/>
    <property type="match status" value="1"/>
</dbReference>
<comment type="similarity">
    <text evidence="2 14">Belongs to the RNA polymerase beta chain family.</text>
</comment>
<dbReference type="InterPro" id="IPR007647">
    <property type="entry name" value="RNA_pol_Rpb2_5"/>
</dbReference>
<dbReference type="GO" id="GO:0006386">
    <property type="term" value="P:termination of RNA polymerase III transcription"/>
    <property type="evidence" value="ECO:0007669"/>
    <property type="project" value="EnsemblFungi"/>
</dbReference>
<dbReference type="GO" id="GO:0042797">
    <property type="term" value="P:tRNA transcription by RNA polymerase III"/>
    <property type="evidence" value="ECO:0007669"/>
    <property type="project" value="EnsemblFungi"/>
</dbReference>
<dbReference type="Pfam" id="PF04567">
    <property type="entry name" value="RNA_pol_Rpb2_5"/>
    <property type="match status" value="1"/>
</dbReference>
<dbReference type="FunFam" id="3.90.1100.10:FF:000020">
    <property type="entry name" value="DNA-directed RNA polymerase subunit beta"/>
    <property type="match status" value="1"/>
</dbReference>
<dbReference type="Gene3D" id="2.40.50.150">
    <property type="match status" value="1"/>
</dbReference>
<evidence type="ECO:0000256" key="13">
    <source>
        <dbReference type="ARBA" id="ARBA00053978"/>
    </source>
</evidence>
<proteinExistence type="inferred from homology"/>
<gene>
    <name evidence="24" type="ORF">SS1G_03753</name>
</gene>
<dbReference type="GO" id="GO:0003899">
    <property type="term" value="F:DNA-directed RNA polymerase activity"/>
    <property type="evidence" value="ECO:0007669"/>
    <property type="project" value="UniProtKB-EC"/>
</dbReference>
<dbReference type="FunFam" id="2.40.270.10:FF:000011">
    <property type="entry name" value="DNA-directed RNA polymerase subunit beta"/>
    <property type="match status" value="1"/>
</dbReference>
<dbReference type="Pfam" id="PF04561">
    <property type="entry name" value="RNA_pol_Rpb2_2"/>
    <property type="match status" value="1"/>
</dbReference>
<evidence type="ECO:0000256" key="4">
    <source>
        <dbReference type="ARBA" id="ARBA00022478"/>
    </source>
</evidence>
<dbReference type="FunFam" id="2.40.270.10:FF:000006">
    <property type="entry name" value="DNA-directed RNA polymerase subunit beta"/>
    <property type="match status" value="1"/>
</dbReference>
<dbReference type="InterPro" id="IPR007641">
    <property type="entry name" value="RNA_pol_Rpb2_7"/>
</dbReference>
<evidence type="ECO:0000256" key="7">
    <source>
        <dbReference type="ARBA" id="ARBA00022723"/>
    </source>
</evidence>
<feature type="domain" description="RNA polymerase Rpb2" evidence="21">
    <location>
        <begin position="531"/>
        <end position="594"/>
    </location>
</feature>
<evidence type="ECO:0000259" key="18">
    <source>
        <dbReference type="Pfam" id="PF04560"/>
    </source>
</evidence>
<organism evidence="24 25">
    <name type="scientific">Sclerotinia sclerotiorum (strain ATCC 18683 / 1980 / Ss-1)</name>
    <name type="common">White mold</name>
    <name type="synonym">Whetzelinia sclerotiorum</name>
    <dbReference type="NCBI Taxonomy" id="665079"/>
    <lineage>
        <taxon>Eukaryota</taxon>
        <taxon>Fungi</taxon>
        <taxon>Dikarya</taxon>
        <taxon>Ascomycota</taxon>
        <taxon>Pezizomycotina</taxon>
        <taxon>Leotiomycetes</taxon>
        <taxon>Helotiales</taxon>
        <taxon>Sclerotiniaceae</taxon>
        <taxon>Sclerotinia</taxon>
    </lineage>
</organism>
<feature type="region of interest" description="Disordered" evidence="16">
    <location>
        <begin position="970"/>
        <end position="990"/>
    </location>
</feature>
<dbReference type="Proteomes" id="UP000001312">
    <property type="component" value="Unassembled WGS sequence"/>
</dbReference>
<feature type="domain" description="RNA polymerase Rpb2" evidence="18">
    <location>
        <begin position="1133"/>
        <end position="1218"/>
    </location>
</feature>
<dbReference type="Pfam" id="PF04563">
    <property type="entry name" value="RNA_pol_Rpb2_1"/>
    <property type="match status" value="1"/>
</dbReference>
<evidence type="ECO:0000259" key="22">
    <source>
        <dbReference type="Pfam" id="PF04566"/>
    </source>
</evidence>
<feature type="region of interest" description="Disordered" evidence="16">
    <location>
        <begin position="1"/>
        <end position="60"/>
    </location>
</feature>
<name>A7EEL3_SCLS1</name>
<accession>A7EEL3</accession>
<dbReference type="FunCoup" id="A7EEL3">
    <property type="interactions" value="851"/>
</dbReference>
<sequence length="1230" mass="137881">MPPKKRVAGPVEATVEASSVKKAQESAHEGDGPSIEPENPKRKRATKTRQATVVGPAPKRDDDVKGFAALLEPFYDGKSLTDPISTAKDKWNLVPAFLKVKGLVKQHIDSFNYFVEHEIKDIVKANKRVTSEVDPKFWLEYTDIRVGEPERMDYDDRKPQNEITPNECRLRDMTYAAPIRVDIKYMRGRTIVARKNIAIGRMPIMLKSSKCRLNGKNDRQMAHMNECALDPGGYFVVNGTEKVILVQEQLSKNRVIIEADPKKGIVSASVTRSDCISRTSVSLLTLNSSTHERKSKSYVMLKKERISLQHNILQEALPIVIVLKAMGIQSDHELLLLVAGSDERYQDEFSVNFEEATKLGVHTQHQALEYIGARVKMGSRARAPGGGPQRRNYIGDALEALANIIITHVPVVGLDFRPKALYICFMVRRVLMAMVNPKLVDDRDYVGNKRLELAGQLLSLLFEDLFKKFNTDLKMNIDKVLKKPNRGMEFDAYNHMQSHGNYITIGMNRAISTGNWSLKRFKMERAGVTHVLSRLSYISALGMMTRISSQFEKTRKVSGPRALQPSQFGMLCTSDTPEGEACGLVKNLALMTHITTYDDEEPVKKLTFVLGAEDIVSMSGKEIYEKGAYVIFVNGTPLALTRQPKKFLNSFRKFRRMGRISEYISIFINHHSTSVHIATDEGRICRPLIIVENQKPKVTKRHLEELRKGTMDFDDFLYKGLLEYVDCNEENDSNIAIRENYINEATTHLEIEPFTVLGAVAGLIPYPHHNQSPRNTYQCAMGKQAIGAIAYNQFSRIDTLLYLMVYPQQPMVKTRTIELIKYDKLPAGQNATVAVMSFSGYDIEDALVLNKASCDRGFGRCQVFRKYSTQLKKYPNRSQDRIADRQVGENGKPIAKHRILGVDGIAMVGERINAGETYLNKESPSNPNSSGMGNDYGSNDMKPAPMGYKLHDYAYIDKVMLSQTENESTVLKVQTRQTRRPELGDKFSSRHGQKGVVGIIVNQEDMPFADSGVTPDIIMNPHGFPSRMTVGKMLELLSGKAGVVNGSLEYGTCFGGSNVDVMGKILIDKGFSYSGKDFVTSGITGESLPAYVFFGPIYYQKLKHMVQDKMHSRSRGPRAILTRQPTEGRSRDGGLRLGEMERDCLIAYGASQLLLERLMLSSDAHEVDICETCGLMGYSGWCQTCKSSKGVSTMTMPYAAKLLVQEMLSMNVLVRLKLEDEFPHSGHVRG</sequence>
<evidence type="ECO:0000256" key="10">
    <source>
        <dbReference type="ARBA" id="ARBA00023163"/>
    </source>
</evidence>
<evidence type="ECO:0000256" key="15">
    <source>
        <dbReference type="RuleBase" id="RU363031"/>
    </source>
</evidence>
<dbReference type="GO" id="GO:0008270">
    <property type="term" value="F:zinc ion binding"/>
    <property type="evidence" value="ECO:0007669"/>
    <property type="project" value="UniProtKB-KW"/>
</dbReference>
<protein>
    <recommendedName>
        <fullName evidence="15">DNA-directed RNA polymerase subunit beta</fullName>
        <ecNumber evidence="15">2.7.7.6</ecNumber>
    </recommendedName>
</protein>
<feature type="domain" description="RNA polymerase Rpb2" evidence="22">
    <location>
        <begin position="631"/>
        <end position="692"/>
    </location>
</feature>
<dbReference type="GO" id="GO:0003677">
    <property type="term" value="F:DNA binding"/>
    <property type="evidence" value="ECO:0007669"/>
    <property type="project" value="InterPro"/>
</dbReference>
<dbReference type="PROSITE" id="PS01166">
    <property type="entry name" value="RNA_POL_BETA"/>
    <property type="match status" value="1"/>
</dbReference>
<comment type="subcellular location">
    <subcellularLocation>
        <location evidence="1">Nucleus</location>
    </subcellularLocation>
</comment>
<evidence type="ECO:0000256" key="1">
    <source>
        <dbReference type="ARBA" id="ARBA00004123"/>
    </source>
</evidence>
<keyword evidence="7" id="KW-0479">Metal-binding</keyword>
<dbReference type="KEGG" id="ssl:SS1G_03753"/>
<dbReference type="CDD" id="cd00653">
    <property type="entry name" value="RNA_pol_B_RPB2"/>
    <property type="match status" value="1"/>
</dbReference>
<feature type="compositionally biased region" description="Basic and acidic residues" evidence="16">
    <location>
        <begin position="979"/>
        <end position="988"/>
    </location>
</feature>
<feature type="domain" description="RNA polymerase beta subunit protrusion" evidence="20">
    <location>
        <begin position="102"/>
        <end position="489"/>
    </location>
</feature>
<keyword evidence="4 15" id="KW-0240">DNA-directed RNA polymerase</keyword>
<dbReference type="GO" id="GO:0005666">
    <property type="term" value="C:RNA polymerase III complex"/>
    <property type="evidence" value="ECO:0000318"/>
    <property type="project" value="GO_Central"/>
</dbReference>
<dbReference type="Gene3D" id="3.90.1070.20">
    <property type="match status" value="1"/>
</dbReference>
<dbReference type="InterPro" id="IPR007642">
    <property type="entry name" value="RNA_pol_Rpb2_2"/>
</dbReference>
<feature type="compositionally biased region" description="Basic and acidic residues" evidence="16">
    <location>
        <begin position="22"/>
        <end position="31"/>
    </location>
</feature>
<dbReference type="OMA" id="LAYCSWC"/>
<dbReference type="InterPro" id="IPR015712">
    <property type="entry name" value="DNA-dir_RNA_pol_su2"/>
</dbReference>
<evidence type="ECO:0000256" key="9">
    <source>
        <dbReference type="ARBA" id="ARBA00022833"/>
    </source>
</evidence>
<evidence type="ECO:0000256" key="2">
    <source>
        <dbReference type="ARBA" id="ARBA00006835"/>
    </source>
</evidence>
<dbReference type="PANTHER" id="PTHR20856">
    <property type="entry name" value="DNA-DIRECTED RNA POLYMERASE I SUBUNIT 2"/>
    <property type="match status" value="1"/>
</dbReference>
<dbReference type="HOGENOM" id="CLU_000524_5_1_1"/>
<dbReference type="Gene3D" id="3.90.1100.10">
    <property type="match status" value="1"/>
</dbReference>
<keyword evidence="6 15" id="KW-0548">Nucleotidyltransferase</keyword>
<dbReference type="Gene3D" id="3.90.1800.10">
    <property type="entry name" value="RNA polymerase alpha subunit dimerisation domain"/>
    <property type="match status" value="1"/>
</dbReference>
<keyword evidence="11" id="KW-0539">Nucleus</keyword>
<evidence type="ECO:0000256" key="3">
    <source>
        <dbReference type="ARBA" id="ARBA00011206"/>
    </source>
</evidence>
<keyword evidence="9" id="KW-0862">Zinc</keyword>
<evidence type="ECO:0000313" key="25">
    <source>
        <dbReference type="Proteomes" id="UP000001312"/>
    </source>
</evidence>
<dbReference type="EMBL" id="CH476624">
    <property type="protein sequence ID" value="EDO01279.1"/>
    <property type="molecule type" value="Genomic_DNA"/>
</dbReference>
<feature type="domain" description="DNA-directed RNA polymerase subunit 2 hybrid-binding" evidence="17">
    <location>
        <begin position="760"/>
        <end position="1131"/>
    </location>
</feature>
<dbReference type="eggNOG" id="KOG0215">
    <property type="taxonomic scope" value="Eukaryota"/>
</dbReference>
<reference evidence="25" key="1">
    <citation type="journal article" date="2011" name="PLoS Genet.">
        <title>Genomic analysis of the necrotrophic fungal pathogens Sclerotinia sclerotiorum and Botrytis cinerea.</title>
        <authorList>
            <person name="Amselem J."/>
            <person name="Cuomo C.A."/>
            <person name="van Kan J.A."/>
            <person name="Viaud M."/>
            <person name="Benito E.P."/>
            <person name="Couloux A."/>
            <person name="Coutinho P.M."/>
            <person name="de Vries R.P."/>
            <person name="Dyer P.S."/>
            <person name="Fillinger S."/>
            <person name="Fournier E."/>
            <person name="Gout L."/>
            <person name="Hahn M."/>
            <person name="Kohn L."/>
            <person name="Lapalu N."/>
            <person name="Plummer K.M."/>
            <person name="Pradier J.M."/>
            <person name="Quevillon E."/>
            <person name="Sharon A."/>
            <person name="Simon A."/>
            <person name="ten Have A."/>
            <person name="Tudzynski B."/>
            <person name="Tudzynski P."/>
            <person name="Wincker P."/>
            <person name="Andrew M."/>
            <person name="Anthouard V."/>
            <person name="Beever R.E."/>
            <person name="Beffa R."/>
            <person name="Benoit I."/>
            <person name="Bouzid O."/>
            <person name="Brault B."/>
            <person name="Chen Z."/>
            <person name="Choquer M."/>
            <person name="Collemare J."/>
            <person name="Cotton P."/>
            <person name="Danchin E.G."/>
            <person name="Da Silva C."/>
            <person name="Gautier A."/>
            <person name="Giraud C."/>
            <person name="Giraud T."/>
            <person name="Gonzalez C."/>
            <person name="Grossetete S."/>
            <person name="Guldener U."/>
            <person name="Henrissat B."/>
            <person name="Howlett B.J."/>
            <person name="Kodira C."/>
            <person name="Kretschmer M."/>
            <person name="Lappartient A."/>
            <person name="Leroch M."/>
            <person name="Levis C."/>
            <person name="Mauceli E."/>
            <person name="Neuveglise C."/>
            <person name="Oeser B."/>
            <person name="Pearson M."/>
            <person name="Poulain J."/>
            <person name="Poussereau N."/>
            <person name="Quesneville H."/>
            <person name="Rascle C."/>
            <person name="Schumacher J."/>
            <person name="Segurens B."/>
            <person name="Sexton A."/>
            <person name="Silva E."/>
            <person name="Sirven C."/>
            <person name="Soanes D.M."/>
            <person name="Talbot N.J."/>
            <person name="Templeton M."/>
            <person name="Yandava C."/>
            <person name="Yarden O."/>
            <person name="Zeng Q."/>
            <person name="Rollins J.A."/>
            <person name="Lebrun M.H."/>
            <person name="Dickman M."/>
        </authorList>
    </citation>
    <scope>NUCLEOTIDE SEQUENCE [LARGE SCALE GENOMIC DNA]</scope>
    <source>
        <strain evidence="25">ATCC 18683 / 1980 / Ss-1</strain>
    </source>
</reference>
<dbReference type="RefSeq" id="XP_001595664.1">
    <property type="nucleotide sequence ID" value="XM_001595614.1"/>
</dbReference>
<dbReference type="GO" id="GO:0032549">
    <property type="term" value="F:ribonucleoside binding"/>
    <property type="evidence" value="ECO:0007669"/>
    <property type="project" value="InterPro"/>
</dbReference>
<evidence type="ECO:0000259" key="17">
    <source>
        <dbReference type="Pfam" id="PF00562"/>
    </source>
</evidence>
<evidence type="ECO:0000313" key="24">
    <source>
        <dbReference type="EMBL" id="EDO01279.1"/>
    </source>
</evidence>
<dbReference type="GO" id="GO:0000785">
    <property type="term" value="C:chromatin"/>
    <property type="evidence" value="ECO:0007669"/>
    <property type="project" value="EnsemblFungi"/>
</dbReference>
<keyword evidence="10 15" id="KW-0804">Transcription</keyword>
<dbReference type="Pfam" id="PF04560">
    <property type="entry name" value="RNA_pol_Rpb2_7"/>
    <property type="match status" value="1"/>
</dbReference>
<dbReference type="FunFam" id="3.90.1100.10:FF:000009">
    <property type="entry name" value="DNA-directed RNA polymerase subunit beta"/>
    <property type="match status" value="1"/>
</dbReference>
<dbReference type="GeneID" id="5491481"/>
<keyword evidence="8" id="KW-0863">Zinc-finger</keyword>
<feature type="domain" description="RNA polymerase Rpb2" evidence="19">
    <location>
        <begin position="252"/>
        <end position="452"/>
    </location>
</feature>
<dbReference type="InterPro" id="IPR007644">
    <property type="entry name" value="RNA_pol_bsu_protrusion"/>
</dbReference>
<dbReference type="Gene3D" id="3.90.1110.10">
    <property type="entry name" value="RNA polymerase Rpb2, domain 2"/>
    <property type="match status" value="1"/>
</dbReference>
<dbReference type="AlphaFoldDB" id="A7EEL3"/>
<keyword evidence="25" id="KW-1185">Reference proteome</keyword>
<dbReference type="InterPro" id="IPR014724">
    <property type="entry name" value="RNA_pol_RPB2_OB-fold"/>
</dbReference>
<evidence type="ECO:0000256" key="14">
    <source>
        <dbReference type="RuleBase" id="RU000434"/>
    </source>
</evidence>
<comment type="subunit">
    <text evidence="3">Component of the RNA polymerase III (Pol III) complex consisting of 17 subunits.</text>
</comment>
<dbReference type="InParanoid" id="A7EEL3"/>
<dbReference type="InterPro" id="IPR007121">
    <property type="entry name" value="RNA_pol_bsu_CS"/>
</dbReference>
<dbReference type="InterPro" id="IPR037033">
    <property type="entry name" value="DNA-dir_RNAP_su2_hyb_sf"/>
</dbReference>
<evidence type="ECO:0000259" key="19">
    <source>
        <dbReference type="Pfam" id="PF04561"/>
    </source>
</evidence>
<dbReference type="STRING" id="665079.A7EEL3"/>